<dbReference type="InterPro" id="IPR001268">
    <property type="entry name" value="NADH_UbQ_OxRdtase_30kDa_su"/>
</dbReference>
<comment type="caution">
    <text evidence="5">The sequence shown here is derived from an EMBL/GenBank/DDBJ whole genome shotgun (WGS) entry which is preliminary data.</text>
</comment>
<keyword evidence="1" id="KW-0560">Oxidoreductase</keyword>
<proteinExistence type="predicted"/>
<accession>A0A2T2X5F4</accession>
<keyword evidence="2" id="KW-0520">NAD</keyword>
<feature type="domain" description="NADH-quinone oxidoreductase subunit D" evidence="4">
    <location>
        <begin position="290"/>
        <end position="438"/>
    </location>
</feature>
<dbReference type="InterPro" id="IPR037232">
    <property type="entry name" value="NADH_quin_OxRdtase_su_C/D-like"/>
</dbReference>
<dbReference type="EMBL" id="PXYT01000014">
    <property type="protein sequence ID" value="PSR29687.1"/>
    <property type="molecule type" value="Genomic_DNA"/>
</dbReference>
<dbReference type="InterPro" id="IPR001135">
    <property type="entry name" value="NADH_Q_OxRdtase_suD"/>
</dbReference>
<dbReference type="SUPFAM" id="SSF56762">
    <property type="entry name" value="HydB/Nqo4-like"/>
    <property type="match status" value="1"/>
</dbReference>
<dbReference type="InterPro" id="IPR052197">
    <property type="entry name" value="ComplexI_49kDa-like"/>
</dbReference>
<dbReference type="PANTHER" id="PTHR43485:SF1">
    <property type="entry name" value="FORMATE HYDROGENLYASE SUBUNIT 5-RELATED"/>
    <property type="match status" value="1"/>
</dbReference>
<dbReference type="AlphaFoldDB" id="A0A2T2X5F4"/>
<evidence type="ECO:0008006" key="7">
    <source>
        <dbReference type="Google" id="ProtNLM"/>
    </source>
</evidence>
<dbReference type="Gene3D" id="3.30.460.80">
    <property type="entry name" value="NADH:ubiquinone oxidoreductase, 30kDa subunit"/>
    <property type="match status" value="1"/>
</dbReference>
<dbReference type="GO" id="GO:0016651">
    <property type="term" value="F:oxidoreductase activity, acting on NAD(P)H"/>
    <property type="evidence" value="ECO:0007669"/>
    <property type="project" value="InterPro"/>
</dbReference>
<evidence type="ECO:0000259" key="3">
    <source>
        <dbReference type="Pfam" id="PF00329"/>
    </source>
</evidence>
<sequence>MTEKTLEHILEQHEEMAVTVEPNWIRIAAPASRLPELASQLAPEWAFAGIVPENDPKTQSLRLLYVFYARNGPWVGIEVRNHDQSIPTISNILFAADWQEREMEDLFDVQFEGHPQLGDFVLHDSHWPEGTAPMKRHSWEIRQKTTESRNLSTPRIVEASGSFVMPIGPIFSGTQEAIQFGLETVGEEIVFAHIRPFYKYRAVEKLLEGQTPSVALLIAERIDGLTAFSHSLAMAQAFETLAGAPVPPRVRLLRVFWAEIERIRSHMQVLAGILESTGLSVPANLIQALEEDLLQLSGALTGHRYLFGLVRPGGLSRDWSDTEIENIVDRLGTILEPSQRILDALTFDNSFLDRLEAVGTLSLESASTHCLVGPVARASGINRDLRVWQPYQAYDQITFDVPVQAEGDGYARFRQLCQEIVQSYRIVQQIPPLLPAALSQTEDFGITQAGTALGYAESPAGAVICCVSANSRGMVERCRVITPGLVNWHAFPQSVRHFAFQDFPIILATFGLSVADLDR</sequence>
<evidence type="ECO:0000259" key="4">
    <source>
        <dbReference type="Pfam" id="PF00346"/>
    </source>
</evidence>
<organism evidence="5 6">
    <name type="scientific">Sulfobacillus benefaciens</name>
    <dbReference type="NCBI Taxonomy" id="453960"/>
    <lineage>
        <taxon>Bacteria</taxon>
        <taxon>Bacillati</taxon>
        <taxon>Bacillota</taxon>
        <taxon>Clostridia</taxon>
        <taxon>Eubacteriales</taxon>
        <taxon>Clostridiales Family XVII. Incertae Sedis</taxon>
        <taxon>Sulfobacillus</taxon>
    </lineage>
</organism>
<evidence type="ECO:0000256" key="2">
    <source>
        <dbReference type="ARBA" id="ARBA00023027"/>
    </source>
</evidence>
<dbReference type="Pfam" id="PF00329">
    <property type="entry name" value="Complex1_30kDa"/>
    <property type="match status" value="1"/>
</dbReference>
<gene>
    <name evidence="5" type="ORF">C7B43_07810</name>
</gene>
<reference evidence="5 6" key="1">
    <citation type="journal article" date="2014" name="BMC Genomics">
        <title>Comparison of environmental and isolate Sulfobacillus genomes reveals diverse carbon, sulfur, nitrogen, and hydrogen metabolisms.</title>
        <authorList>
            <person name="Justice N.B."/>
            <person name="Norman A."/>
            <person name="Brown C.T."/>
            <person name="Singh A."/>
            <person name="Thomas B.C."/>
            <person name="Banfield J.F."/>
        </authorList>
    </citation>
    <scope>NUCLEOTIDE SEQUENCE [LARGE SCALE GENOMIC DNA]</scope>
    <source>
        <strain evidence="5">AMDSBA1</strain>
    </source>
</reference>
<dbReference type="Pfam" id="PF00346">
    <property type="entry name" value="Complex1_49kDa"/>
    <property type="match status" value="1"/>
</dbReference>
<feature type="domain" description="NADH:ubiquinone oxidoreductase 30kDa subunit" evidence="3">
    <location>
        <begin position="56"/>
        <end position="135"/>
    </location>
</feature>
<evidence type="ECO:0000256" key="1">
    <source>
        <dbReference type="ARBA" id="ARBA00023002"/>
    </source>
</evidence>
<dbReference type="SUPFAM" id="SSF143243">
    <property type="entry name" value="Nqo5-like"/>
    <property type="match status" value="1"/>
</dbReference>
<protein>
    <recommendedName>
        <fullName evidence="7">NADH-quinone oxidoreductase subunit F</fullName>
    </recommendedName>
</protein>
<dbReference type="GO" id="GO:0008137">
    <property type="term" value="F:NADH dehydrogenase (ubiquinone) activity"/>
    <property type="evidence" value="ECO:0007669"/>
    <property type="project" value="InterPro"/>
</dbReference>
<evidence type="ECO:0000313" key="6">
    <source>
        <dbReference type="Proteomes" id="UP000242699"/>
    </source>
</evidence>
<name>A0A2T2X5F4_9FIRM</name>
<dbReference type="Proteomes" id="UP000242699">
    <property type="component" value="Unassembled WGS sequence"/>
</dbReference>
<dbReference type="GO" id="GO:0051287">
    <property type="term" value="F:NAD binding"/>
    <property type="evidence" value="ECO:0007669"/>
    <property type="project" value="InterPro"/>
</dbReference>
<dbReference type="GO" id="GO:0048038">
    <property type="term" value="F:quinone binding"/>
    <property type="evidence" value="ECO:0007669"/>
    <property type="project" value="InterPro"/>
</dbReference>
<dbReference type="PANTHER" id="PTHR43485">
    <property type="entry name" value="HYDROGENASE-4 COMPONENT G"/>
    <property type="match status" value="1"/>
</dbReference>
<evidence type="ECO:0000313" key="5">
    <source>
        <dbReference type="EMBL" id="PSR29687.1"/>
    </source>
</evidence>
<dbReference type="Gene3D" id="1.10.645.10">
    <property type="entry name" value="Cytochrome-c3 Hydrogenase, chain B"/>
    <property type="match status" value="1"/>
</dbReference>
<dbReference type="InterPro" id="IPR029014">
    <property type="entry name" value="NiFe-Hase_large"/>
</dbReference>